<reference evidence="2" key="1">
    <citation type="journal article" date="2023" name="Nat. Plants">
        <title>Single-cell RNA sequencing provides a high-resolution roadmap for understanding the multicellular compartmentation of specialized metabolism.</title>
        <authorList>
            <person name="Sun S."/>
            <person name="Shen X."/>
            <person name="Li Y."/>
            <person name="Li Y."/>
            <person name="Wang S."/>
            <person name="Li R."/>
            <person name="Zhang H."/>
            <person name="Shen G."/>
            <person name="Guo B."/>
            <person name="Wei J."/>
            <person name="Xu J."/>
            <person name="St-Pierre B."/>
            <person name="Chen S."/>
            <person name="Sun C."/>
        </authorList>
    </citation>
    <scope>NUCLEOTIDE SEQUENCE [LARGE SCALE GENOMIC DNA]</scope>
</reference>
<accession>A0ACC0B3S5</accession>
<evidence type="ECO:0000313" key="1">
    <source>
        <dbReference type="EMBL" id="KAI5667293.1"/>
    </source>
</evidence>
<sequence length="145" mass="16878">MCFMALESEVQSSPSKFSNFIDDDDDDDPNSMLIEMYDELKKISKRKKELKKKIDNLLNENSKLVCENETLLESLEVLKKEKDFSNIEFQKLVTENKNLCEKVLSLEKCMVDYNDLKKKVIVFENDSSSIIDKHENKTISVAKKN</sequence>
<comment type="caution">
    <text evidence="1">The sequence shown here is derived from an EMBL/GenBank/DDBJ whole genome shotgun (WGS) entry which is preliminary data.</text>
</comment>
<protein>
    <submittedName>
        <fullName evidence="1">Uncharacterized protein</fullName>
    </submittedName>
</protein>
<evidence type="ECO:0000313" key="2">
    <source>
        <dbReference type="Proteomes" id="UP001060085"/>
    </source>
</evidence>
<name>A0ACC0B3S5_CATRO</name>
<dbReference type="Proteomes" id="UP001060085">
    <property type="component" value="Linkage Group LG04"/>
</dbReference>
<proteinExistence type="predicted"/>
<dbReference type="EMBL" id="CM044704">
    <property type="protein sequence ID" value="KAI5667293.1"/>
    <property type="molecule type" value="Genomic_DNA"/>
</dbReference>
<keyword evidence="2" id="KW-1185">Reference proteome</keyword>
<gene>
    <name evidence="1" type="ORF">M9H77_17146</name>
</gene>
<organism evidence="1 2">
    <name type="scientific">Catharanthus roseus</name>
    <name type="common">Madagascar periwinkle</name>
    <name type="synonym">Vinca rosea</name>
    <dbReference type="NCBI Taxonomy" id="4058"/>
    <lineage>
        <taxon>Eukaryota</taxon>
        <taxon>Viridiplantae</taxon>
        <taxon>Streptophyta</taxon>
        <taxon>Embryophyta</taxon>
        <taxon>Tracheophyta</taxon>
        <taxon>Spermatophyta</taxon>
        <taxon>Magnoliopsida</taxon>
        <taxon>eudicotyledons</taxon>
        <taxon>Gunneridae</taxon>
        <taxon>Pentapetalae</taxon>
        <taxon>asterids</taxon>
        <taxon>lamiids</taxon>
        <taxon>Gentianales</taxon>
        <taxon>Apocynaceae</taxon>
        <taxon>Rauvolfioideae</taxon>
        <taxon>Vinceae</taxon>
        <taxon>Catharanthinae</taxon>
        <taxon>Catharanthus</taxon>
    </lineage>
</organism>